<gene>
    <name evidence="2" type="ORF">Ade02nite_23380</name>
</gene>
<evidence type="ECO:0000256" key="1">
    <source>
        <dbReference type="SAM" id="MobiDB-lite"/>
    </source>
</evidence>
<accession>A0ABQ3Y139</accession>
<name>A0ABQ3Y139_9ACTN</name>
<dbReference type="Proteomes" id="UP000609879">
    <property type="component" value="Unassembled WGS sequence"/>
</dbReference>
<sequence length="284" mass="31475">MDLNLIDNTIVEPLPRLHDVVTSQGLEPFEQRPGVVIDIYRQPDHPAGDRYRVEYRDGSTEWYWASELTVLADAFSPADVIADLGSARIQLFEALTKAGQNDVLTARLSVLFDKLIATARTYLGADLGHGPDHISNSRLDDQDEPERHPAEGRPGVTVRPSTQPPPQSREVATTADGLAPYYEKRGVVIDVYLAPELPDGDRYRIEFRYGATLLNYNSTPITEPLPVDSQLAAYGLAAARTLLDFACASCRPEDVLQMKVSAVLDHLTYVAATHLPLNLNREER</sequence>
<organism evidence="2 3">
    <name type="scientific">Paractinoplanes deccanensis</name>
    <dbReference type="NCBI Taxonomy" id="113561"/>
    <lineage>
        <taxon>Bacteria</taxon>
        <taxon>Bacillati</taxon>
        <taxon>Actinomycetota</taxon>
        <taxon>Actinomycetes</taxon>
        <taxon>Micromonosporales</taxon>
        <taxon>Micromonosporaceae</taxon>
        <taxon>Paractinoplanes</taxon>
    </lineage>
</organism>
<proteinExistence type="predicted"/>
<feature type="region of interest" description="Disordered" evidence="1">
    <location>
        <begin position="130"/>
        <end position="175"/>
    </location>
</feature>
<evidence type="ECO:0000313" key="3">
    <source>
        <dbReference type="Proteomes" id="UP000609879"/>
    </source>
</evidence>
<dbReference type="RefSeq" id="WP_203761606.1">
    <property type="nucleotide sequence ID" value="NZ_BAAABO010000027.1"/>
</dbReference>
<comment type="caution">
    <text evidence="2">The sequence shown here is derived from an EMBL/GenBank/DDBJ whole genome shotgun (WGS) entry which is preliminary data.</text>
</comment>
<protein>
    <submittedName>
        <fullName evidence="2">Uncharacterized protein</fullName>
    </submittedName>
</protein>
<evidence type="ECO:0000313" key="2">
    <source>
        <dbReference type="EMBL" id="GID73697.1"/>
    </source>
</evidence>
<dbReference type="EMBL" id="BOMI01000037">
    <property type="protein sequence ID" value="GID73697.1"/>
    <property type="molecule type" value="Genomic_DNA"/>
</dbReference>
<reference evidence="2 3" key="1">
    <citation type="submission" date="2021-01" db="EMBL/GenBank/DDBJ databases">
        <title>Whole genome shotgun sequence of Actinoplanes deccanensis NBRC 13994.</title>
        <authorList>
            <person name="Komaki H."/>
            <person name="Tamura T."/>
        </authorList>
    </citation>
    <scope>NUCLEOTIDE SEQUENCE [LARGE SCALE GENOMIC DNA]</scope>
    <source>
        <strain evidence="2 3">NBRC 13994</strain>
    </source>
</reference>
<keyword evidence="3" id="KW-1185">Reference proteome</keyword>